<evidence type="ECO:0000313" key="2">
    <source>
        <dbReference type="EMBL" id="MBP2114888.1"/>
    </source>
</evidence>
<comment type="caution">
    <text evidence="2">The sequence shown here is derived from an EMBL/GenBank/DDBJ whole genome shotgun (WGS) entry which is preliminary data.</text>
</comment>
<evidence type="ECO:0000259" key="1">
    <source>
        <dbReference type="PROSITE" id="PS51186"/>
    </source>
</evidence>
<dbReference type="EMBL" id="JAGGLV010000021">
    <property type="protein sequence ID" value="MBP2114888.1"/>
    <property type="molecule type" value="Genomic_DNA"/>
</dbReference>
<dbReference type="Proteomes" id="UP000773462">
    <property type="component" value="Unassembled WGS sequence"/>
</dbReference>
<dbReference type="InterPro" id="IPR051531">
    <property type="entry name" value="N-acetyltransferase"/>
</dbReference>
<feature type="domain" description="N-acetyltransferase" evidence="1">
    <location>
        <begin position="10"/>
        <end position="174"/>
    </location>
</feature>
<sequence length="176" mass="19813">MITELQTERLVLRQMRTADSASLFPIWSDPEVTRFMNISSFTDESQAVEMIELLGKLATENQAIRYSITEAESGRIIGSCGFNALDYDNAKTEIGYDLSRECWGKGYVPEALRALIDYAFDTLGFNRIEAKVEPANINSIKVLQKLNFSLEGTLRQSERSKGSFVDLCMYSRLAAD</sequence>
<reference evidence="2 3" key="1">
    <citation type="submission" date="2021-03" db="EMBL/GenBank/DDBJ databases">
        <title>Genomic Encyclopedia of Type Strains, Phase IV (KMG-IV): sequencing the most valuable type-strain genomes for metagenomic binning, comparative biology and taxonomic classification.</title>
        <authorList>
            <person name="Goeker M."/>
        </authorList>
    </citation>
    <scope>NUCLEOTIDE SEQUENCE [LARGE SCALE GENOMIC DNA]</scope>
    <source>
        <strain evidence="2 3">DSM 101953</strain>
    </source>
</reference>
<dbReference type="PROSITE" id="PS51186">
    <property type="entry name" value="GNAT"/>
    <property type="match status" value="1"/>
</dbReference>
<dbReference type="Pfam" id="PF13302">
    <property type="entry name" value="Acetyltransf_3"/>
    <property type="match status" value="1"/>
</dbReference>
<dbReference type="PANTHER" id="PTHR43792">
    <property type="entry name" value="GNAT FAMILY, PUTATIVE (AFU_ORTHOLOGUE AFUA_3G00765)-RELATED-RELATED"/>
    <property type="match status" value="1"/>
</dbReference>
<dbReference type="GO" id="GO:0008999">
    <property type="term" value="F:protein-N-terminal-alanine acetyltransferase activity"/>
    <property type="evidence" value="ECO:0007669"/>
    <property type="project" value="UniProtKB-EC"/>
</dbReference>
<organism evidence="2 3">
    <name type="scientific">Paenibacillus silagei</name>
    <dbReference type="NCBI Taxonomy" id="1670801"/>
    <lineage>
        <taxon>Bacteria</taxon>
        <taxon>Bacillati</taxon>
        <taxon>Bacillota</taxon>
        <taxon>Bacilli</taxon>
        <taxon>Bacillales</taxon>
        <taxon>Paenibacillaceae</taxon>
        <taxon>Paenibacillus</taxon>
    </lineage>
</organism>
<dbReference type="InterPro" id="IPR000182">
    <property type="entry name" value="GNAT_dom"/>
</dbReference>
<dbReference type="InterPro" id="IPR016181">
    <property type="entry name" value="Acyl_CoA_acyltransferase"/>
</dbReference>
<gene>
    <name evidence="2" type="ORF">J2Z70_005072</name>
</gene>
<dbReference type="PANTHER" id="PTHR43792:SF9">
    <property type="entry name" value="RIBOSOMAL-PROTEIN-ALANINE ACETYLTRANSFERASE"/>
    <property type="match status" value="1"/>
</dbReference>
<dbReference type="RefSeq" id="WP_209877682.1">
    <property type="nucleotide sequence ID" value="NZ_JAGGLV010000021.1"/>
</dbReference>
<dbReference type="Gene3D" id="3.40.630.30">
    <property type="match status" value="1"/>
</dbReference>
<accession>A0ABS4NXV7</accession>
<name>A0ABS4NXV7_9BACL</name>
<dbReference type="SUPFAM" id="SSF55729">
    <property type="entry name" value="Acyl-CoA N-acyltransferases (Nat)"/>
    <property type="match status" value="1"/>
</dbReference>
<keyword evidence="2" id="KW-0012">Acyltransferase</keyword>
<keyword evidence="3" id="KW-1185">Reference proteome</keyword>
<proteinExistence type="predicted"/>
<protein>
    <submittedName>
        <fullName evidence="2">Ribosomal-protein-alanine N-acetyltransferase</fullName>
        <ecNumber evidence="2">2.3.1.267</ecNumber>
    </submittedName>
</protein>
<dbReference type="EC" id="2.3.1.267" evidence="2"/>
<evidence type="ECO:0000313" key="3">
    <source>
        <dbReference type="Proteomes" id="UP000773462"/>
    </source>
</evidence>
<keyword evidence="2" id="KW-0808">Transferase</keyword>